<evidence type="ECO:0000256" key="1">
    <source>
        <dbReference type="SAM" id="SignalP"/>
    </source>
</evidence>
<evidence type="ECO:0000313" key="2">
    <source>
        <dbReference type="EMBL" id="TWF41310.1"/>
    </source>
</evidence>
<comment type="caution">
    <text evidence="2">The sequence shown here is derived from an EMBL/GenBank/DDBJ whole genome shotgun (WGS) entry which is preliminary data.</text>
</comment>
<sequence>MKTMFFFCFVCILSFLTCTVFAQEETDGRTWGLFADQSRYVYGDTAFIRVSADTKQAPIDTLYTGDEIAITAITDKVLNLKGMKLPWIKIKYKKEGQDKEGFLWQGVISLAPMRRGELKLVAGMERRMDTTLVYDDGSKNPGKQFLVKIKAVQGGKVIASNSFRMMDDEAANFAEPKVMSGLGLSNVQYIMVLSFGGEACGIPTNYHYFAWLNDNRLVALPERMCVGDAGAFYHDESFIFPVEKGGEPDTIIWHVEEEEATDKDDKDGNPIMKTNIKESSKYAWDGVNGAFKKMGKWRS</sequence>
<dbReference type="Proteomes" id="UP000320811">
    <property type="component" value="Unassembled WGS sequence"/>
</dbReference>
<gene>
    <name evidence="2" type="ORF">FHW36_103114</name>
</gene>
<dbReference type="RefSeq" id="WP_145668392.1">
    <property type="nucleotide sequence ID" value="NZ_VIWO01000003.1"/>
</dbReference>
<dbReference type="OrthoDB" id="743724at2"/>
<dbReference type="AlphaFoldDB" id="A0A561PT63"/>
<keyword evidence="3" id="KW-1185">Reference proteome</keyword>
<proteinExistence type="predicted"/>
<feature type="signal peptide" evidence="1">
    <location>
        <begin position="1"/>
        <end position="22"/>
    </location>
</feature>
<evidence type="ECO:0000313" key="3">
    <source>
        <dbReference type="Proteomes" id="UP000320811"/>
    </source>
</evidence>
<evidence type="ECO:0008006" key="4">
    <source>
        <dbReference type="Google" id="ProtNLM"/>
    </source>
</evidence>
<feature type="chain" id="PRO_5021734552" description="SH3 domain-containing protein" evidence="1">
    <location>
        <begin position="23"/>
        <end position="299"/>
    </location>
</feature>
<protein>
    <recommendedName>
        <fullName evidence="4">SH3 domain-containing protein</fullName>
    </recommendedName>
</protein>
<reference evidence="2 3" key="1">
    <citation type="submission" date="2019-06" db="EMBL/GenBank/DDBJ databases">
        <title>Sorghum-associated microbial communities from plants grown in Nebraska, USA.</title>
        <authorList>
            <person name="Schachtman D."/>
        </authorList>
    </citation>
    <scope>NUCLEOTIDE SEQUENCE [LARGE SCALE GENOMIC DNA]</scope>
    <source>
        <strain evidence="2 3">1209</strain>
    </source>
</reference>
<accession>A0A561PT63</accession>
<name>A0A561PT63_9BACT</name>
<keyword evidence="1" id="KW-0732">Signal</keyword>
<dbReference type="EMBL" id="VIWO01000003">
    <property type="protein sequence ID" value="TWF41310.1"/>
    <property type="molecule type" value="Genomic_DNA"/>
</dbReference>
<organism evidence="2 3">
    <name type="scientific">Chitinophaga polysaccharea</name>
    <dbReference type="NCBI Taxonomy" id="1293035"/>
    <lineage>
        <taxon>Bacteria</taxon>
        <taxon>Pseudomonadati</taxon>
        <taxon>Bacteroidota</taxon>
        <taxon>Chitinophagia</taxon>
        <taxon>Chitinophagales</taxon>
        <taxon>Chitinophagaceae</taxon>
        <taxon>Chitinophaga</taxon>
    </lineage>
</organism>